<evidence type="ECO:0000256" key="10">
    <source>
        <dbReference type="ARBA" id="ARBA00022843"/>
    </source>
</evidence>
<evidence type="ECO:0000256" key="4">
    <source>
        <dbReference type="ARBA" id="ARBA00020056"/>
    </source>
</evidence>
<dbReference type="GO" id="GO:0008380">
    <property type="term" value="P:RNA splicing"/>
    <property type="evidence" value="ECO:0007669"/>
    <property type="project" value="UniProtKB-KW"/>
</dbReference>
<evidence type="ECO:0000256" key="18">
    <source>
        <dbReference type="ARBA" id="ARBA00023187"/>
    </source>
</evidence>
<evidence type="ECO:0000256" key="16">
    <source>
        <dbReference type="ARBA" id="ARBA00023159"/>
    </source>
</evidence>
<keyword evidence="15" id="KW-0238">DNA-binding</keyword>
<keyword evidence="14 21" id="KW-0175">Coiled coil</keyword>
<name>A0A1B6D1H6_9HEMI</name>
<feature type="domain" description="Pinin/SDK" evidence="24">
    <location>
        <begin position="11"/>
        <end position="164"/>
    </location>
</feature>
<evidence type="ECO:0000256" key="9">
    <source>
        <dbReference type="ARBA" id="ARBA00022728"/>
    </source>
</evidence>
<dbReference type="EMBL" id="GEDC01017771">
    <property type="protein sequence ID" value="JAS19527.1"/>
    <property type="molecule type" value="Transcribed_RNA"/>
</dbReference>
<dbReference type="Pfam" id="PF04696">
    <property type="entry name" value="Pinin_SDK_memA"/>
    <property type="match status" value="1"/>
</dbReference>
<comment type="subcellular location">
    <subcellularLocation>
        <location evidence="2">Cell junction</location>
        <location evidence="2">Desmosome</location>
    </subcellularLocation>
    <subcellularLocation>
        <location evidence="1">Nucleus speckle</location>
    </subcellularLocation>
</comment>
<evidence type="ECO:0000256" key="8">
    <source>
        <dbReference type="ARBA" id="ARBA00022664"/>
    </source>
</evidence>
<keyword evidence="19" id="KW-0539">Nucleus</keyword>
<protein>
    <recommendedName>
        <fullName evidence="4">Pinin</fullName>
    </recommendedName>
</protein>
<feature type="domain" description="Pinin/SDK/MemA protein" evidence="23">
    <location>
        <begin position="172"/>
        <end position="294"/>
    </location>
</feature>
<dbReference type="GO" id="GO:0016607">
    <property type="term" value="C:nuclear speck"/>
    <property type="evidence" value="ECO:0007669"/>
    <property type="project" value="UniProtKB-SubCell"/>
</dbReference>
<dbReference type="AlphaFoldDB" id="A0A1B6D1H6"/>
<dbReference type="GO" id="GO:0003677">
    <property type="term" value="F:DNA binding"/>
    <property type="evidence" value="ECO:0007669"/>
    <property type="project" value="UniProtKB-KW"/>
</dbReference>
<evidence type="ECO:0000256" key="15">
    <source>
        <dbReference type="ARBA" id="ARBA00023125"/>
    </source>
</evidence>
<evidence type="ECO:0000256" key="5">
    <source>
        <dbReference type="ARBA" id="ARBA00022481"/>
    </source>
</evidence>
<feature type="region of interest" description="Disordered" evidence="22">
    <location>
        <begin position="117"/>
        <end position="139"/>
    </location>
</feature>
<keyword evidence="10" id="KW-0832">Ubl conjugation</keyword>
<dbReference type="PANTHER" id="PTHR12707:SF0">
    <property type="entry name" value="PININ"/>
    <property type="match status" value="1"/>
</dbReference>
<gene>
    <name evidence="25" type="ORF">g.13768</name>
</gene>
<dbReference type="GO" id="GO:0006397">
    <property type="term" value="P:mRNA processing"/>
    <property type="evidence" value="ECO:0007669"/>
    <property type="project" value="UniProtKB-KW"/>
</dbReference>
<keyword evidence="18" id="KW-0508">mRNA splicing</keyword>
<keyword evidence="11" id="KW-0965">Cell junction</keyword>
<dbReference type="GO" id="GO:0071013">
    <property type="term" value="C:catalytic step 2 spliceosome"/>
    <property type="evidence" value="ECO:0007669"/>
    <property type="project" value="TreeGrafter"/>
</dbReference>
<evidence type="ECO:0000256" key="22">
    <source>
        <dbReference type="SAM" id="MobiDB-lite"/>
    </source>
</evidence>
<keyword evidence="7" id="KW-0597">Phosphoprotein</keyword>
<dbReference type="InterPro" id="IPR006787">
    <property type="entry name" value="Pinin_SDK_N"/>
</dbReference>
<evidence type="ECO:0000256" key="12">
    <source>
        <dbReference type="ARBA" id="ARBA00022990"/>
    </source>
</evidence>
<evidence type="ECO:0000256" key="21">
    <source>
        <dbReference type="SAM" id="Coils"/>
    </source>
</evidence>
<sequence>MTSVIKNVYGSLQEELKRAKEDLKGVEENIKKIIGRDPNEGPPNRLMLKRTVSMVDSSDKEIETGTTWRPNQGDNNFIGRGRKVTTYRNWQDLNVKTNTNKDDERPIKRRLGEPKTVFSRLSGPPRISRNESSGEDNTISSLKPVLSSQVIVTPREIPSRKEVLAAQGSDESSKARNRRMFGALLGTLQKFRQEETKLKGREEKKAQVEKKLEEAAIREKEELKRERQELFQNRKRRQADIRNIELKMLRIQEQEEWEKSNKHLLNFIQTKAKPHIFYLPKKHIKKTEEALLASQSVIGKMIEKKRAEVQDEVAAILRRNKTQNEEMEIDNGQEESVDKENQEVTTDLIVPKVEDIKQEIENVNDLKPAIKEEVVSDIRVPNDSAESEIPV</sequence>
<dbReference type="Pfam" id="PF04697">
    <property type="entry name" value="Pinin_SDK_N"/>
    <property type="match status" value="1"/>
</dbReference>
<evidence type="ECO:0000256" key="6">
    <source>
        <dbReference type="ARBA" id="ARBA00022499"/>
    </source>
</evidence>
<dbReference type="InterPro" id="IPR039853">
    <property type="entry name" value="Pinin"/>
</dbReference>
<organism evidence="25">
    <name type="scientific">Clastoptera arizonana</name>
    <name type="common">Arizona spittle bug</name>
    <dbReference type="NCBI Taxonomy" id="38151"/>
    <lineage>
        <taxon>Eukaryota</taxon>
        <taxon>Metazoa</taxon>
        <taxon>Ecdysozoa</taxon>
        <taxon>Arthropoda</taxon>
        <taxon>Hexapoda</taxon>
        <taxon>Insecta</taxon>
        <taxon>Pterygota</taxon>
        <taxon>Neoptera</taxon>
        <taxon>Paraneoptera</taxon>
        <taxon>Hemiptera</taxon>
        <taxon>Auchenorrhyncha</taxon>
        <taxon>Cercopoidea</taxon>
        <taxon>Clastopteridae</taxon>
        <taxon>Clastoptera</taxon>
    </lineage>
</organism>
<comment type="similarity">
    <text evidence="3">Belongs to the pinin family.</text>
</comment>
<evidence type="ECO:0000256" key="7">
    <source>
        <dbReference type="ARBA" id="ARBA00022553"/>
    </source>
</evidence>
<reference evidence="25" key="1">
    <citation type="submission" date="2015-12" db="EMBL/GenBank/DDBJ databases">
        <title>De novo transcriptome assembly of four potential Pierce s Disease insect vectors from Arizona vineyards.</title>
        <authorList>
            <person name="Tassone E.E."/>
        </authorList>
    </citation>
    <scope>NUCLEOTIDE SEQUENCE</scope>
</reference>
<keyword evidence="5" id="KW-0488">Methylation</keyword>
<feature type="coiled-coil region" evidence="21">
    <location>
        <begin position="191"/>
        <end position="240"/>
    </location>
</feature>
<evidence type="ECO:0000256" key="20">
    <source>
        <dbReference type="ARBA" id="ARBA00025916"/>
    </source>
</evidence>
<keyword evidence="8" id="KW-0507">mRNA processing</keyword>
<evidence type="ECO:0000256" key="19">
    <source>
        <dbReference type="ARBA" id="ARBA00023242"/>
    </source>
</evidence>
<keyword evidence="16" id="KW-0010">Activator</keyword>
<evidence type="ECO:0000256" key="2">
    <source>
        <dbReference type="ARBA" id="ARBA00004568"/>
    </source>
</evidence>
<keyword evidence="12" id="KW-0007">Acetylation</keyword>
<evidence type="ECO:0000256" key="1">
    <source>
        <dbReference type="ARBA" id="ARBA00004324"/>
    </source>
</evidence>
<evidence type="ECO:0000256" key="3">
    <source>
        <dbReference type="ARBA" id="ARBA00010386"/>
    </source>
</evidence>
<keyword evidence="6" id="KW-1017">Isopeptide bond</keyword>
<dbReference type="PANTHER" id="PTHR12707">
    <property type="entry name" value="PINN"/>
    <property type="match status" value="1"/>
</dbReference>
<evidence type="ECO:0000259" key="23">
    <source>
        <dbReference type="Pfam" id="PF04696"/>
    </source>
</evidence>
<keyword evidence="17" id="KW-0804">Transcription</keyword>
<keyword evidence="13" id="KW-0805">Transcription regulation</keyword>
<evidence type="ECO:0000256" key="14">
    <source>
        <dbReference type="ARBA" id="ARBA00023054"/>
    </source>
</evidence>
<proteinExistence type="inferred from homology"/>
<evidence type="ECO:0000259" key="24">
    <source>
        <dbReference type="Pfam" id="PF04697"/>
    </source>
</evidence>
<feature type="coiled-coil region" evidence="21">
    <location>
        <begin position="9"/>
        <end position="36"/>
    </location>
</feature>
<keyword evidence="9" id="KW-0747">Spliceosome</keyword>
<comment type="subunit">
    <text evidence="20">Found in a mRNA splicing-dependent exon junction complex (EJC). Found in a complex with SR proteins. Found in a mRNP complex with RNPS1. Component of the PSAP complex consisting of RNPS1, SAP18 and PNN. Interacts with PNISR, CTBP1, CTBP2, KRT8, KRT18, KRT19, PS1D/PNO40, PPIG, RNPS1, SFRS4 and SRRM2. Identified in the spliceosome C complex.</text>
</comment>
<dbReference type="GO" id="GO:0030057">
    <property type="term" value="C:desmosome"/>
    <property type="evidence" value="ECO:0007669"/>
    <property type="project" value="UniProtKB-SubCell"/>
</dbReference>
<accession>A0A1B6D1H6</accession>
<evidence type="ECO:0000313" key="25">
    <source>
        <dbReference type="EMBL" id="JAS19527.1"/>
    </source>
</evidence>
<dbReference type="InterPro" id="IPR006786">
    <property type="entry name" value="Pinin_SDK_MemA"/>
</dbReference>
<evidence type="ECO:0000256" key="13">
    <source>
        <dbReference type="ARBA" id="ARBA00023015"/>
    </source>
</evidence>
<evidence type="ECO:0000256" key="17">
    <source>
        <dbReference type="ARBA" id="ARBA00023163"/>
    </source>
</evidence>
<evidence type="ECO:0000256" key="11">
    <source>
        <dbReference type="ARBA" id="ARBA00022949"/>
    </source>
</evidence>